<sequence length="887" mass="105400">MNEDKMHNSIKSPSSFICSESSNSSNKLSQDSEFERIYSLVDMDYSPLNNQMLNPKYRSETKSTEKIYLNRHRTNKLTNPVSIDRRTLSGNFCQSCTKYISVIEELKTKQSIISEKYLATERHLKQYDSLLQIKDSRLKQQELALKTDLEIFEKEKDKLAREQKRLNEEKMSFMKEKEYLMMESNRIEFELEELNKKNEELQNMIEDIERKKEEMAIIEQNSSKIELEHKTKLLISREEDIQRLMTELQMYKNENSFSSQSNKITDIEFFEQKKQKYKMKKQKIKEFAEDLYELKEKIESEQKDNFEEFESRMISLTETEKKLLEEKANLEDMQEKVNEEIESINQIKEILKIQQDNLDREVKLWKEKFESSTESSQRLSRKQSGISPYCQNCNFLLEELEKCQNNCANCEKLHKELEDLKYLNEKVQLSEIKYDEQCENCYKLSDKIKEIEEKSCENCIMLVHKIKIMEQNCENCQNLLKIVNELEKPCKKCQALEEKCEMLCKNISELEKPCENCQGNDLELKKAREICRVLEEKVKKMEKECENCGKLQLALKNIGKSCENCNILKMRVEKLELPCENCKQLEKSLNKPCESCKNYQETIKSLQKKAPKEPMPMKSYDNSNTKLHEYQDMCENLKKEVDILTGKLKIIECSREEYENENYDLIEQIRSMKKKKSVLKSKVTELEQIISMDDDGMKRELGRVTKNLSQTEEKNKEIYKEKSVLEHEVRILTLKLEDLESQYDEMKLEHDKCLEYSNPRKTSDCLEYSGNEVKKLYEELEKKLQQLKIKEKEFIDKEAELEKDQKSIEAAAEYIKSINESLAKQQEKINEEKDASEKQRAKLIELDKKQQDKGRLLIHKEKELLLLKEKLAERENLIQMKEKILPK</sequence>
<reference evidence="3 4" key="1">
    <citation type="submission" date="2016-11" db="EMBL/GenBank/DDBJ databases">
        <title>The macronuclear genome of Stentor coeruleus: a giant cell with tiny introns.</title>
        <authorList>
            <person name="Slabodnick M."/>
            <person name="Ruby J.G."/>
            <person name="Reiff S.B."/>
            <person name="Swart E.C."/>
            <person name="Gosai S."/>
            <person name="Prabakaran S."/>
            <person name="Witkowska E."/>
            <person name="Larue G.E."/>
            <person name="Fisher S."/>
            <person name="Freeman R.M."/>
            <person name="Gunawardena J."/>
            <person name="Chu W."/>
            <person name="Stover N.A."/>
            <person name="Gregory B.D."/>
            <person name="Nowacki M."/>
            <person name="Derisi J."/>
            <person name="Roy S.W."/>
            <person name="Marshall W.F."/>
            <person name="Sood P."/>
        </authorList>
    </citation>
    <scope>NUCLEOTIDE SEQUENCE [LARGE SCALE GENOMIC DNA]</scope>
    <source>
        <strain evidence="3">WM001</strain>
    </source>
</reference>
<dbReference type="SUPFAM" id="SSF57997">
    <property type="entry name" value="Tropomyosin"/>
    <property type="match status" value="1"/>
</dbReference>
<organism evidence="3 4">
    <name type="scientific">Stentor coeruleus</name>
    <dbReference type="NCBI Taxonomy" id="5963"/>
    <lineage>
        <taxon>Eukaryota</taxon>
        <taxon>Sar</taxon>
        <taxon>Alveolata</taxon>
        <taxon>Ciliophora</taxon>
        <taxon>Postciliodesmatophora</taxon>
        <taxon>Heterotrichea</taxon>
        <taxon>Heterotrichida</taxon>
        <taxon>Stentoridae</taxon>
        <taxon>Stentor</taxon>
    </lineage>
</organism>
<name>A0A1R2C8U8_9CILI</name>
<feature type="region of interest" description="Disordered" evidence="2">
    <location>
        <begin position="1"/>
        <end position="27"/>
    </location>
</feature>
<dbReference type="Gene3D" id="1.20.5.340">
    <property type="match status" value="1"/>
</dbReference>
<evidence type="ECO:0000256" key="2">
    <source>
        <dbReference type="SAM" id="MobiDB-lite"/>
    </source>
</evidence>
<feature type="compositionally biased region" description="Low complexity" evidence="2">
    <location>
        <begin position="9"/>
        <end position="27"/>
    </location>
</feature>
<gene>
    <name evidence="3" type="ORF">SteCoe_13351</name>
</gene>
<evidence type="ECO:0000313" key="4">
    <source>
        <dbReference type="Proteomes" id="UP000187209"/>
    </source>
</evidence>
<evidence type="ECO:0000313" key="3">
    <source>
        <dbReference type="EMBL" id="OMJ85375.1"/>
    </source>
</evidence>
<dbReference type="Proteomes" id="UP000187209">
    <property type="component" value="Unassembled WGS sequence"/>
</dbReference>
<feature type="coiled-coil region" evidence="1">
    <location>
        <begin position="142"/>
        <end position="368"/>
    </location>
</feature>
<evidence type="ECO:0000256" key="1">
    <source>
        <dbReference type="SAM" id="Coils"/>
    </source>
</evidence>
<proteinExistence type="predicted"/>
<feature type="coiled-coil region" evidence="1">
    <location>
        <begin position="393"/>
        <end position="420"/>
    </location>
</feature>
<accession>A0A1R2C8U8</accession>
<feature type="coiled-coil region" evidence="1">
    <location>
        <begin position="524"/>
        <end position="551"/>
    </location>
</feature>
<keyword evidence="1" id="KW-0175">Coiled coil</keyword>
<dbReference type="AlphaFoldDB" id="A0A1R2C8U8"/>
<feature type="coiled-coil region" evidence="1">
    <location>
        <begin position="620"/>
        <end position="849"/>
    </location>
</feature>
<comment type="caution">
    <text evidence="3">The sequence shown here is derived from an EMBL/GenBank/DDBJ whole genome shotgun (WGS) entry which is preliminary data.</text>
</comment>
<keyword evidence="4" id="KW-1185">Reference proteome</keyword>
<protein>
    <submittedName>
        <fullName evidence="3">Uncharacterized protein</fullName>
    </submittedName>
</protein>
<dbReference type="EMBL" id="MPUH01000239">
    <property type="protein sequence ID" value="OMJ85375.1"/>
    <property type="molecule type" value="Genomic_DNA"/>
</dbReference>